<organism evidence="1 2">
    <name type="scientific">Cymbomonas tetramitiformis</name>
    <dbReference type="NCBI Taxonomy" id="36881"/>
    <lineage>
        <taxon>Eukaryota</taxon>
        <taxon>Viridiplantae</taxon>
        <taxon>Chlorophyta</taxon>
        <taxon>Pyramimonadophyceae</taxon>
        <taxon>Pyramimonadales</taxon>
        <taxon>Pyramimonadaceae</taxon>
        <taxon>Cymbomonas</taxon>
    </lineage>
</organism>
<sequence>MIGEAGCGTQVNHEMVRDYGDLGYLVKERYNAWFHQMVQEASPWSWQHRSLRDVAGAARTSEGSTVLLLTYRIEDYPQLANAFGLWPYPRAHHNHVAYARYEGVLLLVADARFAAVIPEALKIPPSASLQAVPARPASSCNGACADVGLRCSEPDFWFINNCQELAKHFPCERGCALVLGPDIPNYVHNPALNTYQKCLVTQEQSRCSASHPSTTRLCACV</sequence>
<dbReference type="AlphaFoldDB" id="A0AAE0GAZ7"/>
<dbReference type="EMBL" id="LGRX02007926">
    <property type="protein sequence ID" value="KAK3274131.1"/>
    <property type="molecule type" value="Genomic_DNA"/>
</dbReference>
<protein>
    <submittedName>
        <fullName evidence="1">Uncharacterized protein</fullName>
    </submittedName>
</protein>
<name>A0AAE0GAZ7_9CHLO</name>
<proteinExistence type="predicted"/>
<comment type="caution">
    <text evidence="1">The sequence shown here is derived from an EMBL/GenBank/DDBJ whole genome shotgun (WGS) entry which is preliminary data.</text>
</comment>
<keyword evidence="2" id="KW-1185">Reference proteome</keyword>
<evidence type="ECO:0000313" key="2">
    <source>
        <dbReference type="Proteomes" id="UP001190700"/>
    </source>
</evidence>
<dbReference type="Proteomes" id="UP001190700">
    <property type="component" value="Unassembled WGS sequence"/>
</dbReference>
<evidence type="ECO:0000313" key="1">
    <source>
        <dbReference type="EMBL" id="KAK3274131.1"/>
    </source>
</evidence>
<accession>A0AAE0GAZ7</accession>
<gene>
    <name evidence="1" type="ORF">CYMTET_17673</name>
</gene>
<reference evidence="1 2" key="1">
    <citation type="journal article" date="2015" name="Genome Biol. Evol.">
        <title>Comparative Genomics of a Bacterivorous Green Alga Reveals Evolutionary Causalities and Consequences of Phago-Mixotrophic Mode of Nutrition.</title>
        <authorList>
            <person name="Burns J.A."/>
            <person name="Paasch A."/>
            <person name="Narechania A."/>
            <person name="Kim E."/>
        </authorList>
    </citation>
    <scope>NUCLEOTIDE SEQUENCE [LARGE SCALE GENOMIC DNA]</scope>
    <source>
        <strain evidence="1 2">PLY_AMNH</strain>
    </source>
</reference>